<accession>A0A183LAZ1</accession>
<dbReference type="Proteomes" id="UP000277204">
    <property type="component" value="Unassembled WGS sequence"/>
</dbReference>
<evidence type="ECO:0000313" key="1">
    <source>
        <dbReference type="EMBL" id="VDO49784.1"/>
    </source>
</evidence>
<reference evidence="1 2" key="1">
    <citation type="submission" date="2018-11" db="EMBL/GenBank/DDBJ databases">
        <authorList>
            <consortium name="Pathogen Informatics"/>
        </authorList>
    </citation>
    <scope>NUCLEOTIDE SEQUENCE [LARGE SCALE GENOMIC DNA]</scope>
    <source>
        <strain evidence="1 2">Zambia</strain>
    </source>
</reference>
<evidence type="ECO:0000313" key="2">
    <source>
        <dbReference type="Proteomes" id="UP000277204"/>
    </source>
</evidence>
<keyword evidence="2" id="KW-1185">Reference proteome</keyword>
<sequence>MPFTPVSFYLYIYLNYSFLVHNSFFYFNVLANLFLPKTKSYNKVAYFREILRKHFILFIGETITYGRPLGDRKVTLRVST</sequence>
<proteinExistence type="predicted"/>
<organism evidence="1 2">
    <name type="scientific">Schistosoma margrebowiei</name>
    <dbReference type="NCBI Taxonomy" id="48269"/>
    <lineage>
        <taxon>Eukaryota</taxon>
        <taxon>Metazoa</taxon>
        <taxon>Spiralia</taxon>
        <taxon>Lophotrochozoa</taxon>
        <taxon>Platyhelminthes</taxon>
        <taxon>Trematoda</taxon>
        <taxon>Digenea</taxon>
        <taxon>Strigeidida</taxon>
        <taxon>Schistosomatoidea</taxon>
        <taxon>Schistosomatidae</taxon>
        <taxon>Schistosoma</taxon>
    </lineage>
</organism>
<name>A0A183LAZ1_9TREM</name>
<dbReference type="AlphaFoldDB" id="A0A183LAZ1"/>
<gene>
    <name evidence="1" type="ORF">SMRZ_LOCUS966</name>
</gene>
<protein>
    <submittedName>
        <fullName evidence="1">Uncharacterized protein</fullName>
    </submittedName>
</protein>
<dbReference type="EMBL" id="UZAI01000196">
    <property type="protein sequence ID" value="VDO49784.1"/>
    <property type="molecule type" value="Genomic_DNA"/>
</dbReference>